<keyword evidence="2" id="KW-1185">Reference proteome</keyword>
<dbReference type="EMBL" id="JAENGY010000224">
    <property type="protein sequence ID" value="KAG6968918.1"/>
    <property type="molecule type" value="Genomic_DNA"/>
</dbReference>
<proteinExistence type="predicted"/>
<organism evidence="1 2">
    <name type="scientific">Phytophthora aleatoria</name>
    <dbReference type="NCBI Taxonomy" id="2496075"/>
    <lineage>
        <taxon>Eukaryota</taxon>
        <taxon>Sar</taxon>
        <taxon>Stramenopiles</taxon>
        <taxon>Oomycota</taxon>
        <taxon>Peronosporomycetes</taxon>
        <taxon>Peronosporales</taxon>
        <taxon>Peronosporaceae</taxon>
        <taxon>Phytophthora</taxon>
    </lineage>
</organism>
<accession>A0A8J5J0L8</accession>
<comment type="caution">
    <text evidence="1">The sequence shown here is derived from an EMBL/GenBank/DDBJ whole genome shotgun (WGS) entry which is preliminary data.</text>
</comment>
<dbReference type="Proteomes" id="UP000709295">
    <property type="component" value="Unassembled WGS sequence"/>
</dbReference>
<evidence type="ECO:0000313" key="1">
    <source>
        <dbReference type="EMBL" id="KAG6968918.1"/>
    </source>
</evidence>
<sequence length="65" mass="7323">MIAMISRTKPTTESAAPLWRRCCLQGTSTMESIFTKLHQCYYSSWRVCCLGSSSARSMCLFYAGI</sequence>
<gene>
    <name evidence="1" type="ORF">JG688_00005565</name>
</gene>
<evidence type="ECO:0000313" key="2">
    <source>
        <dbReference type="Proteomes" id="UP000709295"/>
    </source>
</evidence>
<name>A0A8J5J0L8_9STRA</name>
<protein>
    <submittedName>
        <fullName evidence="1">Uncharacterized protein</fullName>
    </submittedName>
</protein>
<reference evidence="1" key="1">
    <citation type="submission" date="2021-01" db="EMBL/GenBank/DDBJ databases">
        <title>Phytophthora aleatoria, a newly-described species from Pinus radiata is distinct from Phytophthora cactorum isolates based on comparative genomics.</title>
        <authorList>
            <person name="Mcdougal R."/>
            <person name="Panda P."/>
            <person name="Williams N."/>
            <person name="Studholme D.J."/>
        </authorList>
    </citation>
    <scope>NUCLEOTIDE SEQUENCE</scope>
    <source>
        <strain evidence="1">NZFS 4037</strain>
    </source>
</reference>
<dbReference type="AlphaFoldDB" id="A0A8J5J0L8"/>